<reference evidence="5 6" key="1">
    <citation type="submission" date="2023-11" db="EMBL/GenBank/DDBJ databases">
        <title>MicrobeMod: A computational toolkit for identifying prokaryotic methylation and restriction-modification with nanopore sequencing.</title>
        <authorList>
            <person name="Crits-Christoph A."/>
            <person name="Kang S.C."/>
            <person name="Lee H."/>
            <person name="Ostrov N."/>
        </authorList>
    </citation>
    <scope>NUCLEOTIDE SEQUENCE [LARGE SCALE GENOMIC DNA]</scope>
    <source>
        <strain evidence="5 6">ATCC 25935</strain>
    </source>
</reference>
<dbReference type="Proteomes" id="UP001326110">
    <property type="component" value="Chromosome"/>
</dbReference>
<organism evidence="5 6">
    <name type="scientific">Duganella zoogloeoides</name>
    <dbReference type="NCBI Taxonomy" id="75659"/>
    <lineage>
        <taxon>Bacteria</taxon>
        <taxon>Pseudomonadati</taxon>
        <taxon>Pseudomonadota</taxon>
        <taxon>Betaproteobacteria</taxon>
        <taxon>Burkholderiales</taxon>
        <taxon>Oxalobacteraceae</taxon>
        <taxon>Telluria group</taxon>
        <taxon>Duganella</taxon>
    </lineage>
</organism>
<feature type="region of interest" description="Disordered" evidence="1">
    <location>
        <begin position="453"/>
        <end position="553"/>
    </location>
</feature>
<evidence type="ECO:0000313" key="5">
    <source>
        <dbReference type="EMBL" id="WQH03363.1"/>
    </source>
</evidence>
<evidence type="ECO:0000256" key="2">
    <source>
        <dbReference type="SAM" id="Phobius"/>
    </source>
</evidence>
<evidence type="ECO:0000256" key="3">
    <source>
        <dbReference type="SAM" id="SignalP"/>
    </source>
</evidence>
<feature type="transmembrane region" description="Helical" evidence="2">
    <location>
        <begin position="556"/>
        <end position="577"/>
    </location>
</feature>
<feature type="region of interest" description="Disordered" evidence="1">
    <location>
        <begin position="223"/>
        <end position="299"/>
    </location>
</feature>
<feature type="chain" id="PRO_5045624001" description="FimV N-terminal domain-containing protein" evidence="3">
    <location>
        <begin position="20"/>
        <end position="623"/>
    </location>
</feature>
<accession>A0ABZ0XVB8</accession>
<feature type="compositionally biased region" description="Low complexity" evidence="1">
    <location>
        <begin position="453"/>
        <end position="477"/>
    </location>
</feature>
<evidence type="ECO:0000256" key="1">
    <source>
        <dbReference type="SAM" id="MobiDB-lite"/>
    </source>
</evidence>
<sequence length="623" mass="62342">MLHLLAVLALVVQAPMPHAAELGDVAARSYIGQPLSADVELLAGDGGPVQARLAQLDVYRGANITMNPALASVKMAVVRRDGKDVLHISTAGAVNADYVHVYVELTAGGRRDIRLATVWLQPDPNPAPPPVRVAPAVTAPAVVAPAEPARVADSAAPTAAARLMRDRTRPAPMPSFHESEVGGPGGLKAAAAQARPPALVPVRDIPERISAALGSRVIAPARAAGTPVSSAAGNRMAKPTNTPTGAIDPKLADRHGPGDSERADKSVGAGAAKPADKPTVGGVPKRADKPAEALASKADNKHAAKTEAVAAAPAGASQLAATTITAAPPPQVAQALLPMPPLPLPAGVKKMAAPAACAPSGASAKECRALDLQSQALSTKLVELEGKVKQLQSALAGSTGAAAAAQVAKQATPAAAPGAKPDAPAAATKLLTIASGMGDARTASADVPVAAKPGAAAAPDSRDAAAQAATPDAQGGAKQVAAPGTPVAEKHPAPSEAPKTGAATAKAATAESTTAEATAADETAAAPPPAPVQQRRVLPKLKYKKEKPPEEQSSKLPLIIGGLGVALLAGAGALFYLRRKKSGAPLKIWQGFRKKQGPADAAGDDFREVPTPKSTVPEPAVQP</sequence>
<gene>
    <name evidence="5" type="ORF">SR858_20240</name>
</gene>
<dbReference type="Pfam" id="PF25800">
    <property type="entry name" value="FimV_N"/>
    <property type="match status" value="1"/>
</dbReference>
<keyword evidence="2" id="KW-0472">Membrane</keyword>
<name>A0ABZ0XVB8_9BURK</name>
<feature type="region of interest" description="Disordered" evidence="1">
    <location>
        <begin position="593"/>
        <end position="623"/>
    </location>
</feature>
<dbReference type="InterPro" id="IPR057840">
    <property type="entry name" value="FimV_N"/>
</dbReference>
<evidence type="ECO:0000313" key="6">
    <source>
        <dbReference type="Proteomes" id="UP001326110"/>
    </source>
</evidence>
<feature type="compositionally biased region" description="Low complexity" evidence="1">
    <location>
        <begin position="496"/>
        <end position="525"/>
    </location>
</feature>
<protein>
    <recommendedName>
        <fullName evidence="4">FimV N-terminal domain-containing protein</fullName>
    </recommendedName>
</protein>
<keyword evidence="2" id="KW-1133">Transmembrane helix</keyword>
<keyword evidence="3" id="KW-0732">Signal</keyword>
<dbReference type="EMBL" id="CP140152">
    <property type="protein sequence ID" value="WQH03363.1"/>
    <property type="molecule type" value="Genomic_DNA"/>
</dbReference>
<keyword evidence="6" id="KW-1185">Reference proteome</keyword>
<keyword evidence="2" id="KW-0812">Transmembrane</keyword>
<feature type="compositionally biased region" description="Basic and acidic residues" evidence="1">
    <location>
        <begin position="250"/>
        <end position="265"/>
    </location>
</feature>
<dbReference type="RefSeq" id="WP_154819926.1">
    <property type="nucleotide sequence ID" value="NZ_CP140152.1"/>
</dbReference>
<feature type="region of interest" description="Disordered" evidence="1">
    <location>
        <begin position="169"/>
        <end position="192"/>
    </location>
</feature>
<feature type="domain" description="FimV N-terminal" evidence="4">
    <location>
        <begin position="21"/>
        <end position="122"/>
    </location>
</feature>
<feature type="signal peptide" evidence="3">
    <location>
        <begin position="1"/>
        <end position="19"/>
    </location>
</feature>
<evidence type="ECO:0000259" key="4">
    <source>
        <dbReference type="Pfam" id="PF25800"/>
    </source>
</evidence>
<proteinExistence type="predicted"/>